<keyword evidence="2" id="KW-1185">Reference proteome</keyword>
<gene>
    <name evidence="1" type="ORF">HYC85_013024</name>
</gene>
<dbReference type="Proteomes" id="UP000593564">
    <property type="component" value="Unassembled WGS sequence"/>
</dbReference>
<sequence length="590" mass="67579">MEFSGDDDDDDVLRGYFPVRSRKVDYVWDGWDAALIVSKREKAHQAVNRDIYGTNVPEKEDIARVLSLEECEILLGKRKDSEISKTEWRDSITRQVYLLLQPYRKKEEDSHLIDLSFRKGRPKDYYCDREREAYEAFPSSAMEGGDSNWLFMIAKAVAALTLQAMSYVGYCTLEKLLPESAYNIVRESYFNVVVRFVLSVFDMEDFERIYELSIVKDECSTYYSNLCHAHCDPCVAVAEGKVKVEKISILREHDICDIIQQCEGCAENKGFEVYPWAFPFDPDKWDDISQSDIISAMREVLKYVPLKEDCKMQLTLELSRPKCYHILDNLTLEAVKDVKIQELHRFVDDVSSDESIAEDAKTMLYDFANGIIDGLYVLSDFKGDALIYFQEAIIFPISRGSFGPCTDELRGVINIADNERRMQCQRFISVQHILFGLSFSRVGDNVRMLNDRPRCSGGLHSKLSMFSIYKLSRIAADRLGDKEVGLEHLVLAIFFGKQEDDPIKRVELEYGSSLFFDDNAFDPELVDCLKSSCTECDAKSLEYSDVFKEFLPENCFDGALVKCCGLVVLEKLHEALKCGGLRLSPIREES</sequence>
<reference evidence="2" key="1">
    <citation type="journal article" date="2020" name="Nat. Commun.">
        <title>Genome assembly of wild tea tree DASZ reveals pedigree and selection history of tea varieties.</title>
        <authorList>
            <person name="Zhang W."/>
            <person name="Zhang Y."/>
            <person name="Qiu H."/>
            <person name="Guo Y."/>
            <person name="Wan H."/>
            <person name="Zhang X."/>
            <person name="Scossa F."/>
            <person name="Alseekh S."/>
            <person name="Zhang Q."/>
            <person name="Wang P."/>
            <person name="Xu L."/>
            <person name="Schmidt M.H."/>
            <person name="Jia X."/>
            <person name="Li D."/>
            <person name="Zhu A."/>
            <person name="Guo F."/>
            <person name="Chen W."/>
            <person name="Ni D."/>
            <person name="Usadel B."/>
            <person name="Fernie A.R."/>
            <person name="Wen W."/>
        </authorList>
    </citation>
    <scope>NUCLEOTIDE SEQUENCE [LARGE SCALE GENOMIC DNA]</scope>
    <source>
        <strain evidence="2">cv. G240</strain>
    </source>
</reference>
<comment type="caution">
    <text evidence="1">The sequence shown here is derived from an EMBL/GenBank/DDBJ whole genome shotgun (WGS) entry which is preliminary data.</text>
</comment>
<proteinExistence type="predicted"/>
<protein>
    <submittedName>
        <fullName evidence="1">Uncharacterized protein</fullName>
    </submittedName>
</protein>
<dbReference type="EMBL" id="JACBKZ010000005">
    <property type="protein sequence ID" value="KAF5951031.1"/>
    <property type="molecule type" value="Genomic_DNA"/>
</dbReference>
<accession>A0A7J7HFP1</accession>
<organism evidence="1 2">
    <name type="scientific">Camellia sinensis</name>
    <name type="common">Tea plant</name>
    <name type="synonym">Thea sinensis</name>
    <dbReference type="NCBI Taxonomy" id="4442"/>
    <lineage>
        <taxon>Eukaryota</taxon>
        <taxon>Viridiplantae</taxon>
        <taxon>Streptophyta</taxon>
        <taxon>Embryophyta</taxon>
        <taxon>Tracheophyta</taxon>
        <taxon>Spermatophyta</taxon>
        <taxon>Magnoliopsida</taxon>
        <taxon>eudicotyledons</taxon>
        <taxon>Gunneridae</taxon>
        <taxon>Pentapetalae</taxon>
        <taxon>asterids</taxon>
        <taxon>Ericales</taxon>
        <taxon>Theaceae</taxon>
        <taxon>Camellia</taxon>
    </lineage>
</organism>
<name>A0A7J7HFP1_CAMSI</name>
<dbReference type="AlphaFoldDB" id="A0A7J7HFP1"/>
<evidence type="ECO:0000313" key="1">
    <source>
        <dbReference type="EMBL" id="KAF5951031.1"/>
    </source>
</evidence>
<evidence type="ECO:0000313" key="2">
    <source>
        <dbReference type="Proteomes" id="UP000593564"/>
    </source>
</evidence>
<reference evidence="1 2" key="2">
    <citation type="submission" date="2020-07" db="EMBL/GenBank/DDBJ databases">
        <title>Genome assembly of wild tea tree DASZ reveals pedigree and selection history of tea varieties.</title>
        <authorList>
            <person name="Zhang W."/>
        </authorList>
    </citation>
    <scope>NUCLEOTIDE SEQUENCE [LARGE SCALE GENOMIC DNA]</scope>
    <source>
        <strain evidence="2">cv. G240</strain>
        <tissue evidence="1">Leaf</tissue>
    </source>
</reference>